<keyword evidence="1" id="KW-0479">Metal-binding</keyword>
<dbReference type="InterPro" id="IPR052478">
    <property type="entry name" value="Metabolite_Synth_Reg"/>
</dbReference>
<dbReference type="EMBL" id="JAPZBO010000002">
    <property type="protein sequence ID" value="KAJ5323545.1"/>
    <property type="molecule type" value="Genomic_DNA"/>
</dbReference>
<evidence type="ECO:0000256" key="5">
    <source>
        <dbReference type="ARBA" id="ARBA00023163"/>
    </source>
</evidence>
<dbReference type="GO" id="GO:0003677">
    <property type="term" value="F:DNA binding"/>
    <property type="evidence" value="ECO:0007669"/>
    <property type="project" value="UniProtKB-KW"/>
</dbReference>
<dbReference type="PANTHER" id="PTHR31779:SF6">
    <property type="entry name" value="SNOAL-LIKE DOMAIN-CONTAINING PROTEIN"/>
    <property type="match status" value="1"/>
</dbReference>
<keyword evidence="2" id="KW-0862">Zinc</keyword>
<dbReference type="SUPFAM" id="SSF54427">
    <property type="entry name" value="NTF2-like"/>
    <property type="match status" value="1"/>
</dbReference>
<dbReference type="GO" id="GO:0046872">
    <property type="term" value="F:metal ion binding"/>
    <property type="evidence" value="ECO:0007669"/>
    <property type="project" value="UniProtKB-KW"/>
</dbReference>
<organism evidence="7 8">
    <name type="scientific">Penicillium atrosanguineum</name>
    <dbReference type="NCBI Taxonomy" id="1132637"/>
    <lineage>
        <taxon>Eukaryota</taxon>
        <taxon>Fungi</taxon>
        <taxon>Dikarya</taxon>
        <taxon>Ascomycota</taxon>
        <taxon>Pezizomycotina</taxon>
        <taxon>Eurotiomycetes</taxon>
        <taxon>Eurotiomycetidae</taxon>
        <taxon>Eurotiales</taxon>
        <taxon>Aspergillaceae</taxon>
        <taxon>Penicillium</taxon>
    </lineage>
</organism>
<comment type="caution">
    <text evidence="7">The sequence shown here is derived from an EMBL/GenBank/DDBJ whole genome shotgun (WGS) entry which is preliminary data.</text>
</comment>
<keyword evidence="5" id="KW-0804">Transcription</keyword>
<dbReference type="GO" id="GO:0003700">
    <property type="term" value="F:DNA-binding transcription factor activity"/>
    <property type="evidence" value="ECO:0007669"/>
    <property type="project" value="TreeGrafter"/>
</dbReference>
<sequence length="163" mass="18915">SRRPGRCNGDGIIQDPTRDREGFEFENPSAHCQFVSQLHIWDSFKDLEKDMSKLFTLIQNVTFTVVGHHPIAGRYNDLLHFYVNALRRVSVLFLDHADTFEIHPRAIHGGCNSAWSVQEINFKGVMNSGDDFDIVNVWVTRWHRNQMVEIRTYIDAPQIMETL</sequence>
<evidence type="ECO:0000313" key="8">
    <source>
        <dbReference type="Proteomes" id="UP001147746"/>
    </source>
</evidence>
<dbReference type="Proteomes" id="UP001147746">
    <property type="component" value="Unassembled WGS sequence"/>
</dbReference>
<dbReference type="OrthoDB" id="10264449at2759"/>
<dbReference type="InterPro" id="IPR032710">
    <property type="entry name" value="NTF2-like_dom_sf"/>
</dbReference>
<dbReference type="Gene3D" id="3.10.450.50">
    <property type="match status" value="1"/>
</dbReference>
<name>A0A9W9Q2V0_9EURO</name>
<keyword evidence="4" id="KW-0238">DNA-binding</keyword>
<evidence type="ECO:0000256" key="4">
    <source>
        <dbReference type="ARBA" id="ARBA00023125"/>
    </source>
</evidence>
<protein>
    <submittedName>
        <fullName evidence="7">Uncharacterized protein</fullName>
    </submittedName>
</protein>
<accession>A0A9W9Q2V0</accession>
<gene>
    <name evidence="7" type="ORF">N7476_002145</name>
</gene>
<dbReference type="PANTHER" id="PTHR31779">
    <property type="entry name" value="2-NITROPROPANE DIOXYGENASE FAMILY, PUTATIVE (AFU_ORTHOLOGUE AFUA_2G17430)-RELATED"/>
    <property type="match status" value="1"/>
</dbReference>
<evidence type="ECO:0000256" key="6">
    <source>
        <dbReference type="ARBA" id="ARBA00023242"/>
    </source>
</evidence>
<reference evidence="7" key="1">
    <citation type="submission" date="2022-12" db="EMBL/GenBank/DDBJ databases">
        <authorList>
            <person name="Petersen C."/>
        </authorList>
    </citation>
    <scope>NUCLEOTIDE SEQUENCE</scope>
    <source>
        <strain evidence="7">IBT 21472</strain>
    </source>
</reference>
<proteinExistence type="predicted"/>
<keyword evidence="3" id="KW-0805">Transcription regulation</keyword>
<dbReference type="AlphaFoldDB" id="A0A9W9Q2V0"/>
<feature type="non-terminal residue" evidence="7">
    <location>
        <position position="163"/>
    </location>
</feature>
<keyword evidence="6" id="KW-0539">Nucleus</keyword>
<evidence type="ECO:0000313" key="7">
    <source>
        <dbReference type="EMBL" id="KAJ5323545.1"/>
    </source>
</evidence>
<evidence type="ECO:0000256" key="1">
    <source>
        <dbReference type="ARBA" id="ARBA00022723"/>
    </source>
</evidence>
<reference evidence="7" key="2">
    <citation type="journal article" date="2023" name="IMA Fungus">
        <title>Comparative genomic study of the Penicillium genus elucidates a diverse pangenome and 15 lateral gene transfer events.</title>
        <authorList>
            <person name="Petersen C."/>
            <person name="Sorensen T."/>
            <person name="Nielsen M.R."/>
            <person name="Sondergaard T.E."/>
            <person name="Sorensen J.L."/>
            <person name="Fitzpatrick D.A."/>
            <person name="Frisvad J.C."/>
            <person name="Nielsen K.L."/>
        </authorList>
    </citation>
    <scope>NUCLEOTIDE SEQUENCE</scope>
    <source>
        <strain evidence="7">IBT 21472</strain>
    </source>
</reference>
<keyword evidence="8" id="KW-1185">Reference proteome</keyword>
<dbReference type="GO" id="GO:0009410">
    <property type="term" value="P:response to xenobiotic stimulus"/>
    <property type="evidence" value="ECO:0007669"/>
    <property type="project" value="TreeGrafter"/>
</dbReference>
<evidence type="ECO:0000256" key="2">
    <source>
        <dbReference type="ARBA" id="ARBA00022833"/>
    </source>
</evidence>
<evidence type="ECO:0000256" key="3">
    <source>
        <dbReference type="ARBA" id="ARBA00023015"/>
    </source>
</evidence>